<name>A0AAN9AAL6_HALRR</name>
<proteinExistence type="predicted"/>
<protein>
    <submittedName>
        <fullName evidence="1">Uncharacterized protein</fullName>
    </submittedName>
</protein>
<keyword evidence="2" id="KW-1185">Reference proteome</keyword>
<dbReference type="Proteomes" id="UP001381693">
    <property type="component" value="Unassembled WGS sequence"/>
</dbReference>
<dbReference type="AlphaFoldDB" id="A0AAN9AAL6"/>
<organism evidence="1 2">
    <name type="scientific">Halocaridina rubra</name>
    <name type="common">Hawaiian red shrimp</name>
    <dbReference type="NCBI Taxonomy" id="373956"/>
    <lineage>
        <taxon>Eukaryota</taxon>
        <taxon>Metazoa</taxon>
        <taxon>Ecdysozoa</taxon>
        <taxon>Arthropoda</taxon>
        <taxon>Crustacea</taxon>
        <taxon>Multicrustacea</taxon>
        <taxon>Malacostraca</taxon>
        <taxon>Eumalacostraca</taxon>
        <taxon>Eucarida</taxon>
        <taxon>Decapoda</taxon>
        <taxon>Pleocyemata</taxon>
        <taxon>Caridea</taxon>
        <taxon>Atyoidea</taxon>
        <taxon>Atyidae</taxon>
        <taxon>Halocaridina</taxon>
    </lineage>
</organism>
<comment type="caution">
    <text evidence="1">The sequence shown here is derived from an EMBL/GenBank/DDBJ whole genome shotgun (WGS) entry which is preliminary data.</text>
</comment>
<gene>
    <name evidence="1" type="ORF">SK128_023698</name>
</gene>
<dbReference type="EMBL" id="JAXCGZ010008008">
    <property type="protein sequence ID" value="KAK7078115.1"/>
    <property type="molecule type" value="Genomic_DNA"/>
</dbReference>
<reference evidence="1 2" key="1">
    <citation type="submission" date="2023-11" db="EMBL/GenBank/DDBJ databases">
        <title>Halocaridina rubra genome assembly.</title>
        <authorList>
            <person name="Smith C."/>
        </authorList>
    </citation>
    <scope>NUCLEOTIDE SEQUENCE [LARGE SCALE GENOMIC DNA]</scope>
    <source>
        <strain evidence="1">EP-1</strain>
        <tissue evidence="1">Whole</tissue>
    </source>
</reference>
<sequence length="95" mass="10827">MKMANDFAAADKNNLNQNGSSCSRNCWKIKHQLFHVHFEEQSEKNVEVMKHQNKFIRGSEKAVSQGKALSPNTVLLLRSAKYVRGRVRELQGAEL</sequence>
<accession>A0AAN9AAL6</accession>
<evidence type="ECO:0000313" key="2">
    <source>
        <dbReference type="Proteomes" id="UP001381693"/>
    </source>
</evidence>
<evidence type="ECO:0000313" key="1">
    <source>
        <dbReference type="EMBL" id="KAK7078115.1"/>
    </source>
</evidence>